<dbReference type="EMBL" id="HBEL01019560">
    <property type="protein sequence ID" value="CAD8413102.1"/>
    <property type="molecule type" value="Transcribed_RNA"/>
</dbReference>
<evidence type="ECO:0000256" key="2">
    <source>
        <dbReference type="SAM" id="SignalP"/>
    </source>
</evidence>
<organism evidence="3">
    <name type="scientific">Proboscia inermis</name>
    <dbReference type="NCBI Taxonomy" id="420281"/>
    <lineage>
        <taxon>Eukaryota</taxon>
        <taxon>Sar</taxon>
        <taxon>Stramenopiles</taxon>
        <taxon>Ochrophyta</taxon>
        <taxon>Bacillariophyta</taxon>
        <taxon>Coscinodiscophyceae</taxon>
        <taxon>Rhizosoleniophycidae</taxon>
        <taxon>Rhizosoleniales</taxon>
        <taxon>Rhizosoleniaceae</taxon>
        <taxon>Proboscia</taxon>
    </lineage>
</organism>
<dbReference type="AlphaFoldDB" id="A0A7S0C519"/>
<sequence length="319" mass="36201">MRSTPFTPAIMATFLLFATTMTQTIYAFSGSKTNYVAITPHQMSTTVAPTREKIKTGQKTGRKTDWTTGKDLEDDNDTGQLTRNVQAGDQLEWLQDDESVSRNDEDPFHILLLGTTFDKRELTIRYVGASLNNVLAMPIGDAEDAAEFADEHGFACLGTWPRKECLDYGRRLQQRELDCRIMPFCESSGRFTETRVERKNLPPLTRYFEKSLCRPLWWKGGGGVDLTVCDNLEWRLLFGCWTRKPFFLTVRRLFPPGFHTLVSAGQISSPTTPPPFLFSSKRTVEFERAWVSHGEELMVCISFVSSVPLSRRVAFNGLL</sequence>
<name>A0A7S0C519_9STRA</name>
<gene>
    <name evidence="3" type="ORF">PINE0816_LOCUS9232</name>
</gene>
<accession>A0A7S0C519</accession>
<feature type="signal peptide" evidence="2">
    <location>
        <begin position="1"/>
        <end position="27"/>
    </location>
</feature>
<evidence type="ECO:0000313" key="3">
    <source>
        <dbReference type="EMBL" id="CAD8413102.1"/>
    </source>
</evidence>
<feature type="region of interest" description="Disordered" evidence="1">
    <location>
        <begin position="53"/>
        <end position="78"/>
    </location>
</feature>
<feature type="chain" id="PRO_5030841319" evidence="2">
    <location>
        <begin position="28"/>
        <end position="319"/>
    </location>
</feature>
<evidence type="ECO:0000256" key="1">
    <source>
        <dbReference type="SAM" id="MobiDB-lite"/>
    </source>
</evidence>
<keyword evidence="2" id="KW-0732">Signal</keyword>
<protein>
    <submittedName>
        <fullName evidence="3">Uncharacterized protein</fullName>
    </submittedName>
</protein>
<reference evidence="3" key="1">
    <citation type="submission" date="2021-01" db="EMBL/GenBank/DDBJ databases">
        <authorList>
            <person name="Corre E."/>
            <person name="Pelletier E."/>
            <person name="Niang G."/>
            <person name="Scheremetjew M."/>
            <person name="Finn R."/>
            <person name="Kale V."/>
            <person name="Holt S."/>
            <person name="Cochrane G."/>
            <person name="Meng A."/>
            <person name="Brown T."/>
            <person name="Cohen L."/>
        </authorList>
    </citation>
    <scope>NUCLEOTIDE SEQUENCE</scope>
    <source>
        <strain evidence="3">CCAP1064/1</strain>
    </source>
</reference>
<feature type="compositionally biased region" description="Basic and acidic residues" evidence="1">
    <location>
        <begin position="62"/>
        <end position="71"/>
    </location>
</feature>
<proteinExistence type="predicted"/>